<gene>
    <name evidence="1" type="ORF">PSA01_56770</name>
</gene>
<reference evidence="1 2" key="1">
    <citation type="submission" date="2019-06" db="EMBL/GenBank/DDBJ databases">
        <title>Whole genome shotgun sequence of Pseudonocardia saturnea NBRC 14499.</title>
        <authorList>
            <person name="Hosoyama A."/>
            <person name="Uohara A."/>
            <person name="Ohji S."/>
            <person name="Ichikawa N."/>
        </authorList>
    </citation>
    <scope>NUCLEOTIDE SEQUENCE [LARGE SCALE GENOMIC DNA]</scope>
    <source>
        <strain evidence="1 2">NBRC 14499</strain>
    </source>
</reference>
<organism evidence="1 2">
    <name type="scientific">Pseudonocardia saturnea</name>
    <dbReference type="NCBI Taxonomy" id="33909"/>
    <lineage>
        <taxon>Bacteria</taxon>
        <taxon>Bacillati</taxon>
        <taxon>Actinomycetota</taxon>
        <taxon>Actinomycetes</taxon>
        <taxon>Pseudonocardiales</taxon>
        <taxon>Pseudonocardiaceae</taxon>
        <taxon>Pseudonocardia</taxon>
    </lineage>
</organism>
<dbReference type="Gene3D" id="3.40.50.2000">
    <property type="entry name" value="Glycogen Phosphorylase B"/>
    <property type="match status" value="2"/>
</dbReference>
<accession>A0ABQ0S769</accession>
<keyword evidence="2" id="KW-1185">Reference proteome</keyword>
<comment type="caution">
    <text evidence="1">The sequence shown here is derived from an EMBL/GenBank/DDBJ whole genome shotgun (WGS) entry which is preliminary data.</text>
</comment>
<protein>
    <recommendedName>
        <fullName evidence="3">Glycosyltransferase involved in cell wall biosynthesis</fullName>
    </recommendedName>
</protein>
<evidence type="ECO:0000313" key="2">
    <source>
        <dbReference type="Proteomes" id="UP000320693"/>
    </source>
</evidence>
<evidence type="ECO:0000313" key="1">
    <source>
        <dbReference type="EMBL" id="GEC28648.1"/>
    </source>
</evidence>
<evidence type="ECO:0008006" key="3">
    <source>
        <dbReference type="Google" id="ProtNLM"/>
    </source>
</evidence>
<name>A0ABQ0S769_9PSEU</name>
<sequence length="340" mass="35922">MAPESRDLPVSTIARMSSPSVLHVNDAAFTAERMITEAVRRGLDWSLMPKAAPAREWRGITGRVRRAVIGGAWVARLAVAARQHDIVHVHSASTLAHSRLGAPRYVVHCHGTDVRTTQYDPARRASVVDGLLRAEAVLYSTPDLAEHVLVHRPDAVYLPVPIDVDAVPEWAPGARPQVVFASRWSPDKGVATQLVVVRDLVARFGDRVDLVGLDWGPCAAEAAEAGVRLVPRSGHADYLALLAGASVVVGQSAGILAASELEALAAGAPVVVPVPLPLYDRPPVLAVQAGEAADAVASVLDGDHPHDPAAVRGWTRSVHGVVSAVDMVTGLHRTVLASRG</sequence>
<dbReference type="Proteomes" id="UP000320693">
    <property type="component" value="Unassembled WGS sequence"/>
</dbReference>
<dbReference type="EMBL" id="BJNH01000087">
    <property type="protein sequence ID" value="GEC28648.1"/>
    <property type="molecule type" value="Genomic_DNA"/>
</dbReference>
<dbReference type="SUPFAM" id="SSF53756">
    <property type="entry name" value="UDP-Glycosyltransferase/glycogen phosphorylase"/>
    <property type="match status" value="1"/>
</dbReference>
<proteinExistence type="predicted"/>